<dbReference type="PANTHER" id="PTHR23354:SF122">
    <property type="entry name" value="GTPASE-ACTIVATING PROTEIN SKYWALKER"/>
    <property type="match status" value="1"/>
</dbReference>
<reference evidence="3 4" key="1">
    <citation type="submission" date="2014-06" db="EMBL/GenBank/DDBJ databases">
        <authorList>
            <person name="Swart Estienne"/>
        </authorList>
    </citation>
    <scope>NUCLEOTIDE SEQUENCE [LARGE SCALE GENOMIC DNA]</scope>
    <source>
        <strain evidence="3 4">130c</strain>
    </source>
</reference>
<feature type="domain" description="TLDc" evidence="2">
    <location>
        <begin position="421"/>
        <end position="598"/>
    </location>
</feature>
<evidence type="ECO:0000256" key="1">
    <source>
        <dbReference type="SAM" id="MobiDB-lite"/>
    </source>
</evidence>
<dbReference type="PROSITE" id="PS51886">
    <property type="entry name" value="TLDC"/>
    <property type="match status" value="1"/>
</dbReference>
<gene>
    <name evidence="3" type="primary">Contig6896.g7379</name>
    <name evidence="3" type="ORF">STYLEM_2698</name>
</gene>
<dbReference type="Pfam" id="PF07534">
    <property type="entry name" value="TLD"/>
    <property type="match status" value="1"/>
</dbReference>
<dbReference type="InterPro" id="IPR006571">
    <property type="entry name" value="TLDc_dom"/>
</dbReference>
<dbReference type="PANTHER" id="PTHR23354">
    <property type="entry name" value="NUCLEOLAR PROTEIN 7/ESTROGEN RECEPTOR COACTIVATOR-RELATED"/>
    <property type="match status" value="1"/>
</dbReference>
<accession>A0A077ZWP6</accession>
<dbReference type="AlphaFoldDB" id="A0A077ZWP6"/>
<name>A0A077ZWP6_STYLE</name>
<dbReference type="InterPro" id="IPR013083">
    <property type="entry name" value="Znf_RING/FYVE/PHD"/>
</dbReference>
<proteinExistence type="predicted"/>
<feature type="region of interest" description="Disordered" evidence="1">
    <location>
        <begin position="227"/>
        <end position="248"/>
    </location>
</feature>
<dbReference type="EMBL" id="CCKQ01002602">
    <property type="protein sequence ID" value="CDW73712.1"/>
    <property type="molecule type" value="Genomic_DNA"/>
</dbReference>
<dbReference type="Gene3D" id="3.30.40.10">
    <property type="entry name" value="Zinc/RING finger domain, C3HC4 (zinc finger)"/>
    <property type="match status" value="1"/>
</dbReference>
<keyword evidence="4" id="KW-1185">Reference proteome</keyword>
<protein>
    <recommendedName>
        <fullName evidence="2">TLDc domain-containing protein</fullName>
    </recommendedName>
</protein>
<organism evidence="3 4">
    <name type="scientific">Stylonychia lemnae</name>
    <name type="common">Ciliate</name>
    <dbReference type="NCBI Taxonomy" id="5949"/>
    <lineage>
        <taxon>Eukaryota</taxon>
        <taxon>Sar</taxon>
        <taxon>Alveolata</taxon>
        <taxon>Ciliophora</taxon>
        <taxon>Intramacronucleata</taxon>
        <taxon>Spirotrichea</taxon>
        <taxon>Stichotrichia</taxon>
        <taxon>Sporadotrichida</taxon>
        <taxon>Oxytrichidae</taxon>
        <taxon>Stylonychinae</taxon>
        <taxon>Stylonychia</taxon>
    </lineage>
</organism>
<dbReference type="InParanoid" id="A0A077ZWP6"/>
<evidence type="ECO:0000259" key="2">
    <source>
        <dbReference type="PROSITE" id="PS51886"/>
    </source>
</evidence>
<dbReference type="OrthoDB" id="2378640at2759"/>
<dbReference type="Proteomes" id="UP000039865">
    <property type="component" value="Unassembled WGS sequence"/>
</dbReference>
<dbReference type="SMART" id="SM00584">
    <property type="entry name" value="TLDc"/>
    <property type="match status" value="1"/>
</dbReference>
<evidence type="ECO:0000313" key="3">
    <source>
        <dbReference type="EMBL" id="CDW73712.1"/>
    </source>
</evidence>
<sequence length="599" mass="69544">MNSSIASIITCDMCNIFFNELDRKPLIVSCGDTICKKCYEMERSEAVGKTMKCPFQHEYSIDDPFFVNQKVIRSLKDYDFHNIKCDQHPHESANIYSKSVDKIQCVACCQADPEKIDLNDNAMTFTLSREQLDIIFKRMVDILGIEIFRIQSIVDQYQAYINKEKIFTGNQLLDLIRCNLAVLKYAEINSEDEMIINDPLISGFVFAFTKASAQQLQVKPIEKQQKIDPPKQEIKVKDTRAQPKKQLIDQEEKKSILQNLQKPEQILPQRLQSKKKESPISLNSKPLDNIIVQDLHQQKPPVQKKPSFEIEYSDKSESQLIQQSQPNFHSQVQVALNNVVNKLPKFYWPMQQSTTILEPIKKVQPLVEQKEDQLVFNWPEQENGESSQFYSKEDLMSKDFAEEIPQQIKFSDQRKYKEFRRLIMKEIQPDYQSKIRKEIKKDCKSKFQLLYKAAFDGFTSKNFHNLCDKKGATLTFILADSGQIFGAYTSVAWTSPAKWQWKKDTKAFIFQLKKGTIHKPTKFTDCAVRHQKDYLMVFGKGCDLIIKNDCNVNRDSFSDLGETYLPPEGYQSKEETTKCYLAGSYQFKVIDIEVYKVSS</sequence>
<evidence type="ECO:0000313" key="4">
    <source>
        <dbReference type="Proteomes" id="UP000039865"/>
    </source>
</evidence>